<dbReference type="AlphaFoldDB" id="A0AAD7Y2N9"/>
<protein>
    <recommendedName>
        <fullName evidence="11">RRM Nup35-type domain-containing protein</fullName>
    </recommendedName>
</protein>
<evidence type="ECO:0000256" key="5">
    <source>
        <dbReference type="ARBA" id="ARBA00022927"/>
    </source>
</evidence>
<feature type="compositionally biased region" description="Polar residues" evidence="10">
    <location>
        <begin position="1"/>
        <end position="13"/>
    </location>
</feature>
<sequence>MTGQSPMSYTPSGAFSIPGSSPLSNNNSNNNNTASSSLFRTIETGATSLLSSMPSNSNNSMPAPPKPLFKTVDTTTSRSSNSMFSSTASSSSSSIPSSLQPKQDFKFNSMPNIVNGSSSQQQKPPHRAVSWNTPPTFFVTSKSNDNLSAMDTEPTESYNVAFGEGKSIMSLNDAEAAGKYAGNKRESISTFGNERRVSFKASKEASVDKGKGVEGSSSRDDDENESKINVFGFAPESKQAILDHFTKFGKILEHESKGNWIMIRYASRDSAQQSLESNGKAIAGDHIIGVTTAASRKRTTSEESIKPTSTRIVPFGQAKDLYKKPEAKKPATASPGGVTLGSGKVGLSVLGCPSITPSGDITLVSSGKSITSNIKELLFEW</sequence>
<evidence type="ECO:0000256" key="3">
    <source>
        <dbReference type="ARBA" id="ARBA00022448"/>
    </source>
</evidence>
<evidence type="ECO:0000256" key="2">
    <source>
        <dbReference type="ARBA" id="ARBA00009454"/>
    </source>
</evidence>
<evidence type="ECO:0000256" key="6">
    <source>
        <dbReference type="ARBA" id="ARBA00023010"/>
    </source>
</evidence>
<keyword evidence="3 9" id="KW-0813">Transport</keyword>
<comment type="similarity">
    <text evidence="2">Belongs to the Nup35 family.</text>
</comment>
<dbReference type="PANTHER" id="PTHR21527">
    <property type="entry name" value="NUCLEOPORIN NUP35"/>
    <property type="match status" value="1"/>
</dbReference>
<evidence type="ECO:0000313" key="13">
    <source>
        <dbReference type="Proteomes" id="UP001234581"/>
    </source>
</evidence>
<feature type="compositionally biased region" description="Low complexity" evidence="10">
    <location>
        <begin position="48"/>
        <end position="61"/>
    </location>
</feature>
<feature type="compositionally biased region" description="Low complexity" evidence="10">
    <location>
        <begin position="20"/>
        <end position="37"/>
    </location>
</feature>
<keyword evidence="13" id="KW-1185">Reference proteome</keyword>
<keyword evidence="7 9" id="KW-0906">Nuclear pore complex</keyword>
<name>A0AAD7Y2N9_9FUNG</name>
<evidence type="ECO:0000259" key="11">
    <source>
        <dbReference type="PROSITE" id="PS51472"/>
    </source>
</evidence>
<organism evidence="12 13">
    <name type="scientific">Lichtheimia ornata</name>
    <dbReference type="NCBI Taxonomy" id="688661"/>
    <lineage>
        <taxon>Eukaryota</taxon>
        <taxon>Fungi</taxon>
        <taxon>Fungi incertae sedis</taxon>
        <taxon>Mucoromycota</taxon>
        <taxon>Mucoromycotina</taxon>
        <taxon>Mucoromycetes</taxon>
        <taxon>Mucorales</taxon>
        <taxon>Lichtheimiaceae</taxon>
        <taxon>Lichtheimia</taxon>
    </lineage>
</organism>
<dbReference type="EMBL" id="JARTCD010000007">
    <property type="protein sequence ID" value="KAJ8661612.1"/>
    <property type="molecule type" value="Genomic_DNA"/>
</dbReference>
<dbReference type="PROSITE" id="PS51472">
    <property type="entry name" value="RRM_NUP35"/>
    <property type="match status" value="1"/>
</dbReference>
<feature type="domain" description="RRM Nup35-type" evidence="11">
    <location>
        <begin position="222"/>
        <end position="300"/>
    </location>
</feature>
<evidence type="ECO:0000256" key="1">
    <source>
        <dbReference type="ARBA" id="ARBA00004567"/>
    </source>
</evidence>
<keyword evidence="8 9" id="KW-0539">Nucleus</keyword>
<reference evidence="12 13" key="1">
    <citation type="submission" date="2023-03" db="EMBL/GenBank/DDBJ databases">
        <title>Genome sequence of Lichtheimia ornata CBS 291.66.</title>
        <authorList>
            <person name="Mohabir J.T."/>
            <person name="Shea T.P."/>
            <person name="Kurbessoian T."/>
            <person name="Berby B."/>
            <person name="Fontaine J."/>
            <person name="Livny J."/>
            <person name="Gnirke A."/>
            <person name="Stajich J.E."/>
            <person name="Cuomo C.A."/>
        </authorList>
    </citation>
    <scope>NUCLEOTIDE SEQUENCE [LARGE SCALE GENOMIC DNA]</scope>
    <source>
        <strain evidence="12">CBS 291.66</strain>
    </source>
</reference>
<dbReference type="InterPro" id="IPR017389">
    <property type="entry name" value="Nucleoporin_NUP53"/>
</dbReference>
<dbReference type="InterPro" id="IPR012677">
    <property type="entry name" value="Nucleotide-bd_a/b_plait_sf"/>
</dbReference>
<comment type="caution">
    <text evidence="12">The sequence shown here is derived from an EMBL/GenBank/DDBJ whole genome shotgun (WGS) entry which is preliminary data.</text>
</comment>
<evidence type="ECO:0000256" key="4">
    <source>
        <dbReference type="ARBA" id="ARBA00022816"/>
    </source>
</evidence>
<evidence type="ECO:0000256" key="8">
    <source>
        <dbReference type="ARBA" id="ARBA00023242"/>
    </source>
</evidence>
<dbReference type="GO" id="GO:0006999">
    <property type="term" value="P:nuclear pore organization"/>
    <property type="evidence" value="ECO:0007669"/>
    <property type="project" value="TreeGrafter"/>
</dbReference>
<dbReference type="GO" id="GO:0005543">
    <property type="term" value="F:phospholipid binding"/>
    <property type="evidence" value="ECO:0007669"/>
    <property type="project" value="TreeGrafter"/>
</dbReference>
<dbReference type="GO" id="GO:0044613">
    <property type="term" value="C:nuclear pore central transport channel"/>
    <property type="evidence" value="ECO:0007669"/>
    <property type="project" value="TreeGrafter"/>
</dbReference>
<dbReference type="GO" id="GO:0051028">
    <property type="term" value="P:mRNA transport"/>
    <property type="evidence" value="ECO:0007669"/>
    <property type="project" value="UniProtKB-UniRule"/>
</dbReference>
<dbReference type="GeneID" id="83209836"/>
<dbReference type="PANTHER" id="PTHR21527:SF6">
    <property type="entry name" value="NUCLEOPORIN NUP35"/>
    <property type="match status" value="1"/>
</dbReference>
<feature type="compositionally biased region" description="Low complexity" evidence="10">
    <location>
        <begin position="74"/>
        <end position="98"/>
    </location>
</feature>
<dbReference type="GO" id="GO:0006607">
    <property type="term" value="P:NLS-bearing protein import into nucleus"/>
    <property type="evidence" value="ECO:0007669"/>
    <property type="project" value="TreeGrafter"/>
</dbReference>
<dbReference type="GO" id="GO:0003676">
    <property type="term" value="F:nucleic acid binding"/>
    <property type="evidence" value="ECO:0007669"/>
    <property type="project" value="InterPro"/>
</dbReference>
<dbReference type="CDD" id="cd12441">
    <property type="entry name" value="RRM_Nup53_like"/>
    <property type="match status" value="1"/>
</dbReference>
<gene>
    <name evidence="12" type="ORF">O0I10_002419</name>
</gene>
<dbReference type="GO" id="GO:0044615">
    <property type="term" value="C:nuclear pore nuclear basket"/>
    <property type="evidence" value="ECO:0007669"/>
    <property type="project" value="TreeGrafter"/>
</dbReference>
<dbReference type="GO" id="GO:0017056">
    <property type="term" value="F:structural constituent of nuclear pore"/>
    <property type="evidence" value="ECO:0007669"/>
    <property type="project" value="InterPro"/>
</dbReference>
<keyword evidence="6" id="KW-0811">Translocation</keyword>
<dbReference type="SUPFAM" id="SSF54928">
    <property type="entry name" value="RNA-binding domain, RBD"/>
    <property type="match status" value="1"/>
</dbReference>
<dbReference type="Gene3D" id="3.30.70.330">
    <property type="match status" value="1"/>
</dbReference>
<evidence type="ECO:0000256" key="9">
    <source>
        <dbReference type="PROSITE-ProRule" id="PRU00804"/>
    </source>
</evidence>
<dbReference type="InterPro" id="IPR007846">
    <property type="entry name" value="RRM_NUP35_dom"/>
</dbReference>
<feature type="region of interest" description="Disordered" evidence="10">
    <location>
        <begin position="1"/>
        <end position="134"/>
    </location>
</feature>
<evidence type="ECO:0000256" key="10">
    <source>
        <dbReference type="SAM" id="MobiDB-lite"/>
    </source>
</evidence>
<evidence type="ECO:0000256" key="7">
    <source>
        <dbReference type="ARBA" id="ARBA00023132"/>
    </source>
</evidence>
<keyword evidence="4 9" id="KW-0509">mRNA transport</keyword>
<accession>A0AAD7Y2N9</accession>
<feature type="region of interest" description="Disordered" evidence="10">
    <location>
        <begin position="200"/>
        <end position="226"/>
    </location>
</feature>
<feature type="compositionally biased region" description="Basic and acidic residues" evidence="10">
    <location>
        <begin position="200"/>
        <end position="212"/>
    </location>
</feature>
<keyword evidence="5" id="KW-0653">Protein transport</keyword>
<dbReference type="RefSeq" id="XP_058346525.1">
    <property type="nucleotide sequence ID" value="XM_058482501.1"/>
</dbReference>
<dbReference type="InterPro" id="IPR035979">
    <property type="entry name" value="RBD_domain_sf"/>
</dbReference>
<dbReference type="Pfam" id="PF05172">
    <property type="entry name" value="RRM_Nup35"/>
    <property type="match status" value="1"/>
</dbReference>
<proteinExistence type="inferred from homology"/>
<dbReference type="PIRSF" id="PIRSF038119">
    <property type="entry name" value="Nucleoporin_NUP53"/>
    <property type="match status" value="1"/>
</dbReference>
<feature type="compositionally biased region" description="Polar residues" evidence="10">
    <location>
        <begin position="109"/>
        <end position="123"/>
    </location>
</feature>
<dbReference type="GO" id="GO:0031965">
    <property type="term" value="C:nuclear membrane"/>
    <property type="evidence" value="ECO:0007669"/>
    <property type="project" value="InterPro"/>
</dbReference>
<comment type="subcellular location">
    <subcellularLocation>
        <location evidence="1">Nucleus</location>
        <location evidence="1">Nuclear pore complex</location>
    </subcellularLocation>
</comment>
<dbReference type="Proteomes" id="UP001234581">
    <property type="component" value="Unassembled WGS sequence"/>
</dbReference>
<evidence type="ECO:0000313" key="12">
    <source>
        <dbReference type="EMBL" id="KAJ8661612.1"/>
    </source>
</evidence>